<reference evidence="2" key="2">
    <citation type="submission" date="2015-01" db="EMBL/GenBank/DDBJ databases">
        <title>Evolutionary Origins and Diversification of the Mycorrhizal Mutualists.</title>
        <authorList>
            <consortium name="DOE Joint Genome Institute"/>
            <consortium name="Mycorrhizal Genomics Consortium"/>
            <person name="Kohler A."/>
            <person name="Kuo A."/>
            <person name="Nagy L.G."/>
            <person name="Floudas D."/>
            <person name="Copeland A."/>
            <person name="Barry K.W."/>
            <person name="Cichocki N."/>
            <person name="Veneault-Fourrey C."/>
            <person name="LaButti K."/>
            <person name="Lindquist E.A."/>
            <person name="Lipzen A."/>
            <person name="Lundell T."/>
            <person name="Morin E."/>
            <person name="Murat C."/>
            <person name="Riley R."/>
            <person name="Ohm R."/>
            <person name="Sun H."/>
            <person name="Tunlid A."/>
            <person name="Henrissat B."/>
            <person name="Grigoriev I.V."/>
            <person name="Hibbett D.S."/>
            <person name="Martin F."/>
        </authorList>
    </citation>
    <scope>NUCLEOTIDE SEQUENCE [LARGE SCALE GENOMIC DNA]</scope>
    <source>
        <strain evidence="2">MUT 4182</strain>
    </source>
</reference>
<protein>
    <submittedName>
        <fullName evidence="1">Uncharacterized protein</fullName>
    </submittedName>
</protein>
<dbReference type="Proteomes" id="UP000054248">
    <property type="component" value="Unassembled WGS sequence"/>
</dbReference>
<dbReference type="AlphaFoldDB" id="A0A0C3QIN1"/>
<organism evidence="1 2">
    <name type="scientific">Tulasnella calospora MUT 4182</name>
    <dbReference type="NCBI Taxonomy" id="1051891"/>
    <lineage>
        <taxon>Eukaryota</taxon>
        <taxon>Fungi</taxon>
        <taxon>Dikarya</taxon>
        <taxon>Basidiomycota</taxon>
        <taxon>Agaricomycotina</taxon>
        <taxon>Agaricomycetes</taxon>
        <taxon>Cantharellales</taxon>
        <taxon>Tulasnellaceae</taxon>
        <taxon>Tulasnella</taxon>
    </lineage>
</organism>
<proteinExistence type="predicted"/>
<reference evidence="1 2" key="1">
    <citation type="submission" date="2014-04" db="EMBL/GenBank/DDBJ databases">
        <authorList>
            <consortium name="DOE Joint Genome Institute"/>
            <person name="Kuo A."/>
            <person name="Girlanda M."/>
            <person name="Perotto S."/>
            <person name="Kohler A."/>
            <person name="Nagy L.G."/>
            <person name="Floudas D."/>
            <person name="Copeland A."/>
            <person name="Barry K.W."/>
            <person name="Cichocki N."/>
            <person name="Veneault-Fourrey C."/>
            <person name="LaButti K."/>
            <person name="Lindquist E.A."/>
            <person name="Lipzen A."/>
            <person name="Lundell T."/>
            <person name="Morin E."/>
            <person name="Murat C."/>
            <person name="Sun H."/>
            <person name="Tunlid A."/>
            <person name="Henrissat B."/>
            <person name="Grigoriev I.V."/>
            <person name="Hibbett D.S."/>
            <person name="Martin F."/>
            <person name="Nordberg H.P."/>
            <person name="Cantor M.N."/>
            <person name="Hua S.X."/>
        </authorList>
    </citation>
    <scope>NUCLEOTIDE SEQUENCE [LARGE SCALE GENOMIC DNA]</scope>
    <source>
        <strain evidence="1 2">MUT 4182</strain>
    </source>
</reference>
<keyword evidence="2" id="KW-1185">Reference proteome</keyword>
<evidence type="ECO:0000313" key="2">
    <source>
        <dbReference type="Proteomes" id="UP000054248"/>
    </source>
</evidence>
<sequence length="85" mass="9258">MMHPTDLRSGICLQPERNSHSRYCLTCWEIGLRVGLQLLSGHYPLRRYREQADCSAAVKPMQGPHAQCALPARVAVAGSATGPAV</sequence>
<dbReference type="EMBL" id="KN822958">
    <property type="protein sequence ID" value="KIO31955.1"/>
    <property type="molecule type" value="Genomic_DNA"/>
</dbReference>
<evidence type="ECO:0000313" key="1">
    <source>
        <dbReference type="EMBL" id="KIO31955.1"/>
    </source>
</evidence>
<name>A0A0C3QIN1_9AGAM</name>
<accession>A0A0C3QIN1</accession>
<gene>
    <name evidence="1" type="ORF">M407DRAFT_118233</name>
</gene>
<dbReference type="HOGENOM" id="CLU_2514288_0_0_1"/>